<dbReference type="OrthoDB" id="9781311at2"/>
<evidence type="ECO:0000259" key="10">
    <source>
        <dbReference type="PROSITE" id="PS51464"/>
    </source>
</evidence>
<evidence type="ECO:0000256" key="3">
    <source>
        <dbReference type="ARBA" id="ARBA00009894"/>
    </source>
</evidence>
<feature type="binding site" evidence="9">
    <location>
        <begin position="117"/>
        <end position="119"/>
    </location>
    <ligand>
        <name>substrate</name>
    </ligand>
</feature>
<name>A0A0S2HZ50_9BACT</name>
<dbReference type="EMBL" id="CP013118">
    <property type="protein sequence ID" value="ALO15253.1"/>
    <property type="molecule type" value="Genomic_DNA"/>
</dbReference>
<comment type="miscellaneous">
    <text evidence="9">The reaction produces a racemic mixture of D-glycero-alpha-D-manno-heptose 7-phosphate and D-glycero-beta-D-manno-heptose 7-phosphate.</text>
</comment>
<dbReference type="InterPro" id="IPR004515">
    <property type="entry name" value="Phosphoheptose_Isoase"/>
</dbReference>
<gene>
    <name evidence="9 11" type="primary">gmhA</name>
    <name evidence="11" type="ORF">L21SP5_01610</name>
</gene>
<accession>A0A0S2HZ50</accession>
<evidence type="ECO:0000256" key="1">
    <source>
        <dbReference type="ARBA" id="ARBA00000348"/>
    </source>
</evidence>
<comment type="similarity">
    <text evidence="3 9">Belongs to the SIS family. GmhA subfamily.</text>
</comment>
<evidence type="ECO:0000256" key="7">
    <source>
        <dbReference type="ARBA" id="ARBA00023235"/>
    </source>
</evidence>
<evidence type="ECO:0000256" key="4">
    <source>
        <dbReference type="ARBA" id="ARBA00022490"/>
    </source>
</evidence>
<evidence type="ECO:0000256" key="9">
    <source>
        <dbReference type="HAMAP-Rule" id="MF_00067"/>
    </source>
</evidence>
<dbReference type="GO" id="GO:0008270">
    <property type="term" value="F:zinc ion binding"/>
    <property type="evidence" value="ECO:0007669"/>
    <property type="project" value="UniProtKB-UniRule"/>
</dbReference>
<feature type="binding site" evidence="9">
    <location>
        <position position="169"/>
    </location>
    <ligand>
        <name>Zn(2+)</name>
        <dbReference type="ChEBI" id="CHEBI:29105"/>
    </ligand>
</feature>
<dbReference type="PROSITE" id="PS51464">
    <property type="entry name" value="SIS"/>
    <property type="match status" value="1"/>
</dbReference>
<feature type="binding site" evidence="9">
    <location>
        <position position="58"/>
    </location>
    <ligand>
        <name>Zn(2+)</name>
        <dbReference type="ChEBI" id="CHEBI:29105"/>
    </ligand>
</feature>
<feature type="binding site" evidence="9">
    <location>
        <position position="122"/>
    </location>
    <ligand>
        <name>substrate</name>
    </ligand>
</feature>
<feature type="binding site" evidence="9">
    <location>
        <begin position="91"/>
        <end position="92"/>
    </location>
    <ligand>
        <name>substrate</name>
    </ligand>
</feature>
<comment type="subcellular location">
    <subcellularLocation>
        <location evidence="2 9">Cytoplasm</location>
    </subcellularLocation>
</comment>
<evidence type="ECO:0000256" key="5">
    <source>
        <dbReference type="ARBA" id="ARBA00022723"/>
    </source>
</evidence>
<comment type="pathway">
    <text evidence="9">Carbohydrate biosynthesis; D-glycero-D-manno-heptose 7-phosphate biosynthesis; D-glycero-alpha-D-manno-heptose 7-phosphate and D-glycero-beta-D-manno-heptose 7-phosphate from sedoheptulose 7-phosphate: step 1/1.</text>
</comment>
<keyword evidence="7 9" id="KW-0413">Isomerase</keyword>
<feature type="binding site" evidence="9">
    <location>
        <position position="177"/>
    </location>
    <ligand>
        <name>Zn(2+)</name>
        <dbReference type="ChEBI" id="CHEBI:29105"/>
    </ligand>
</feature>
<comment type="cofactor">
    <cofactor evidence="9">
        <name>Zn(2+)</name>
        <dbReference type="ChEBI" id="CHEBI:29105"/>
    </cofactor>
    <text evidence="9">Binds 1 zinc ion per subunit.</text>
</comment>
<dbReference type="GO" id="GO:0097367">
    <property type="term" value="F:carbohydrate derivative binding"/>
    <property type="evidence" value="ECO:0007669"/>
    <property type="project" value="InterPro"/>
</dbReference>
<feature type="binding site" evidence="9">
    <location>
        <position position="62"/>
    </location>
    <ligand>
        <name>Zn(2+)</name>
        <dbReference type="ChEBI" id="CHEBI:29105"/>
    </ligand>
</feature>
<dbReference type="AlphaFoldDB" id="A0A0S2HZ50"/>
<keyword evidence="5 9" id="KW-0479">Metal-binding</keyword>
<dbReference type="CDD" id="cd05006">
    <property type="entry name" value="SIS_GmhA"/>
    <property type="match status" value="1"/>
</dbReference>
<protein>
    <recommendedName>
        <fullName evidence="9">Phosphoheptose isomerase</fullName>
        <ecNumber evidence="9">5.3.1.28</ecNumber>
    </recommendedName>
    <alternativeName>
        <fullName evidence="9">Sedoheptulose 7-phosphate isomerase</fullName>
    </alternativeName>
</protein>
<dbReference type="RefSeq" id="WP_057952723.1">
    <property type="nucleotide sequence ID" value="NZ_CP013118.1"/>
</dbReference>
<reference evidence="11 12" key="1">
    <citation type="submission" date="2015-11" db="EMBL/GenBank/DDBJ databases">
        <title>Description and complete genome sequence of a novel strain predominating in hypersaline microbial mats and representing a new family of the Bacteriodetes phylum.</title>
        <authorList>
            <person name="Spring S."/>
            <person name="Bunk B."/>
            <person name="Sproer C."/>
            <person name="Klenk H.-P."/>
        </authorList>
    </citation>
    <scope>NUCLEOTIDE SEQUENCE [LARGE SCALE GENOMIC DNA]</scope>
    <source>
        <strain evidence="11 12">L21-Spi-D4</strain>
    </source>
</reference>
<keyword evidence="6 9" id="KW-0862">Zinc</keyword>
<feature type="binding site" evidence="9">
    <location>
        <begin position="49"/>
        <end position="51"/>
    </location>
    <ligand>
        <name>substrate</name>
    </ligand>
</feature>
<dbReference type="InterPro" id="IPR050099">
    <property type="entry name" value="SIS_GmhA/DiaA_subfam"/>
</dbReference>
<organism evidence="11 12">
    <name type="scientific">Salinivirga cyanobacteriivorans</name>
    <dbReference type="NCBI Taxonomy" id="1307839"/>
    <lineage>
        <taxon>Bacteria</taxon>
        <taxon>Pseudomonadati</taxon>
        <taxon>Bacteroidota</taxon>
        <taxon>Bacteroidia</taxon>
        <taxon>Bacteroidales</taxon>
        <taxon>Salinivirgaceae</taxon>
        <taxon>Salinivirga</taxon>
    </lineage>
</organism>
<dbReference type="KEGG" id="blq:L21SP5_01610"/>
<feature type="binding site" evidence="9">
    <location>
        <position position="169"/>
    </location>
    <ligand>
        <name>substrate</name>
    </ligand>
</feature>
<dbReference type="InterPro" id="IPR001347">
    <property type="entry name" value="SIS_dom"/>
</dbReference>
<dbReference type="Pfam" id="PF13580">
    <property type="entry name" value="SIS_2"/>
    <property type="match status" value="1"/>
</dbReference>
<dbReference type="InterPro" id="IPR046348">
    <property type="entry name" value="SIS_dom_sf"/>
</dbReference>
<dbReference type="SUPFAM" id="SSF53697">
    <property type="entry name" value="SIS domain"/>
    <property type="match status" value="1"/>
</dbReference>
<feature type="binding site" evidence="9">
    <location>
        <position position="62"/>
    </location>
    <ligand>
        <name>substrate</name>
    </ligand>
</feature>
<comment type="function">
    <text evidence="9">Catalyzes the isomerization of sedoheptulose 7-phosphate in D-glycero-D-manno-heptose 7-phosphate.</text>
</comment>
<dbReference type="GO" id="GO:0008968">
    <property type="term" value="F:D-sedoheptulose 7-phosphate isomerase activity"/>
    <property type="evidence" value="ECO:0007669"/>
    <property type="project" value="UniProtKB-UniRule"/>
</dbReference>
<evidence type="ECO:0000256" key="2">
    <source>
        <dbReference type="ARBA" id="ARBA00004496"/>
    </source>
</evidence>
<dbReference type="Proteomes" id="UP000064893">
    <property type="component" value="Chromosome"/>
</dbReference>
<dbReference type="UniPathway" id="UPA00041">
    <property type="reaction ID" value="UER00436"/>
</dbReference>
<feature type="domain" description="SIS" evidence="10">
    <location>
        <begin position="34"/>
        <end position="190"/>
    </location>
</feature>
<evidence type="ECO:0000256" key="6">
    <source>
        <dbReference type="ARBA" id="ARBA00022833"/>
    </source>
</evidence>
<sequence length="190" mass="20698">MDIQKIIQESILAKEALLNDDELRLRIRSAGEMIVKAYQENRKVLLCGNGGSAADAQHIAAELTGRFYYDRPPLFAEALHVNTSYVTAVANDYGYDEVYARYVKAAGQKGDVLISLSTSGNSGNVIKAMEAAGDIGMYNIAFTGESGGQMSNLADILLNVPSSDTPRIQESHILVGHIICQWVESELFPK</sequence>
<evidence type="ECO:0000313" key="12">
    <source>
        <dbReference type="Proteomes" id="UP000064893"/>
    </source>
</evidence>
<dbReference type="GO" id="GO:0005975">
    <property type="term" value="P:carbohydrate metabolic process"/>
    <property type="evidence" value="ECO:0007669"/>
    <property type="project" value="UniProtKB-UniRule"/>
</dbReference>
<dbReference type="GO" id="GO:2001061">
    <property type="term" value="P:D-glycero-D-manno-heptose 7-phosphate biosynthetic process"/>
    <property type="evidence" value="ECO:0007669"/>
    <property type="project" value="UniProtKB-UniPathway"/>
</dbReference>
<dbReference type="EC" id="5.3.1.28" evidence="9"/>
<dbReference type="GO" id="GO:0005737">
    <property type="term" value="C:cytoplasm"/>
    <property type="evidence" value="ECO:0007669"/>
    <property type="project" value="UniProtKB-SubCell"/>
</dbReference>
<dbReference type="PATRIC" id="fig|1307839.3.peg.1707"/>
<keyword evidence="4 9" id="KW-0963">Cytoplasm</keyword>
<dbReference type="Gene3D" id="3.40.50.10490">
    <property type="entry name" value="Glucose-6-phosphate isomerase like protein, domain 1"/>
    <property type="match status" value="1"/>
</dbReference>
<comment type="catalytic activity">
    <reaction evidence="1 9">
        <text>2 D-sedoheptulose 7-phosphate = D-glycero-alpha-D-manno-heptose 7-phosphate + D-glycero-beta-D-manno-heptose 7-phosphate</text>
        <dbReference type="Rhea" id="RHEA:27489"/>
        <dbReference type="ChEBI" id="CHEBI:57483"/>
        <dbReference type="ChEBI" id="CHEBI:60203"/>
        <dbReference type="ChEBI" id="CHEBI:60204"/>
        <dbReference type="EC" id="5.3.1.28"/>
    </reaction>
</comment>
<keyword evidence="8 9" id="KW-0119">Carbohydrate metabolism</keyword>
<evidence type="ECO:0000256" key="8">
    <source>
        <dbReference type="ARBA" id="ARBA00023277"/>
    </source>
</evidence>
<dbReference type="PANTHER" id="PTHR30390:SF6">
    <property type="entry name" value="DNAA INITIATOR-ASSOCIATING PROTEIN DIAA"/>
    <property type="match status" value="1"/>
</dbReference>
<dbReference type="STRING" id="1307839.L21SP5_01610"/>
<evidence type="ECO:0000313" key="11">
    <source>
        <dbReference type="EMBL" id="ALO15253.1"/>
    </source>
</evidence>
<dbReference type="PANTHER" id="PTHR30390">
    <property type="entry name" value="SEDOHEPTULOSE 7-PHOSPHATE ISOMERASE / DNAA INITIATOR-ASSOCIATING FACTOR FOR REPLICATION INITIATION"/>
    <property type="match status" value="1"/>
</dbReference>
<dbReference type="InterPro" id="IPR035461">
    <property type="entry name" value="GmhA/DiaA"/>
</dbReference>
<dbReference type="HAMAP" id="MF_00067">
    <property type="entry name" value="GmhA"/>
    <property type="match status" value="1"/>
</dbReference>
<proteinExistence type="inferred from homology"/>
<keyword evidence="12" id="KW-1185">Reference proteome</keyword>